<protein>
    <submittedName>
        <fullName evidence="1">Uncharacterized protein</fullName>
    </submittedName>
</protein>
<gene>
    <name evidence="1" type="primary">ORF175497</name>
</gene>
<accession>A0A0B7BDG0</accession>
<organism evidence="1">
    <name type="scientific">Arion vulgaris</name>
    <dbReference type="NCBI Taxonomy" id="1028688"/>
    <lineage>
        <taxon>Eukaryota</taxon>
        <taxon>Metazoa</taxon>
        <taxon>Spiralia</taxon>
        <taxon>Lophotrochozoa</taxon>
        <taxon>Mollusca</taxon>
        <taxon>Gastropoda</taxon>
        <taxon>Heterobranchia</taxon>
        <taxon>Euthyneura</taxon>
        <taxon>Panpulmonata</taxon>
        <taxon>Eupulmonata</taxon>
        <taxon>Stylommatophora</taxon>
        <taxon>Helicina</taxon>
        <taxon>Arionoidea</taxon>
        <taxon>Arionidae</taxon>
        <taxon>Arion</taxon>
    </lineage>
</organism>
<dbReference type="EMBL" id="HACG01043350">
    <property type="protein sequence ID" value="CEK90215.1"/>
    <property type="molecule type" value="Transcribed_RNA"/>
</dbReference>
<name>A0A0B7BDG0_9EUPU</name>
<evidence type="ECO:0000313" key="1">
    <source>
        <dbReference type="EMBL" id="CEK90215.1"/>
    </source>
</evidence>
<feature type="non-terminal residue" evidence="1">
    <location>
        <position position="52"/>
    </location>
</feature>
<sequence length="52" mass="6331">MNMMMHISTHMIYISHKYGYVILKDLRRTNQVTIFCLHTGHYRLNRDLHRLG</sequence>
<proteinExistence type="predicted"/>
<dbReference type="AlphaFoldDB" id="A0A0B7BDG0"/>
<reference evidence="1" key="1">
    <citation type="submission" date="2014-12" db="EMBL/GenBank/DDBJ databases">
        <title>Insight into the proteome of Arion vulgaris.</title>
        <authorList>
            <person name="Aradska J."/>
            <person name="Bulat T."/>
            <person name="Smidak R."/>
            <person name="Sarate P."/>
            <person name="Gangsoo J."/>
            <person name="Sialana F."/>
            <person name="Bilban M."/>
            <person name="Lubec G."/>
        </authorList>
    </citation>
    <scope>NUCLEOTIDE SEQUENCE</scope>
    <source>
        <tissue evidence="1">Skin</tissue>
    </source>
</reference>